<dbReference type="PANTHER" id="PTHR11439:SF467">
    <property type="entry name" value="INTEGRASE CATALYTIC DOMAIN-CONTAINING PROTEIN"/>
    <property type="match status" value="1"/>
</dbReference>
<dbReference type="GO" id="GO:0003676">
    <property type="term" value="F:nucleic acid binding"/>
    <property type="evidence" value="ECO:0007669"/>
    <property type="project" value="InterPro"/>
</dbReference>
<feature type="region of interest" description="Disordered" evidence="1">
    <location>
        <begin position="45"/>
        <end position="66"/>
    </location>
</feature>
<gene>
    <name evidence="2" type="ORF">QYE76_014474</name>
</gene>
<comment type="caution">
    <text evidence="2">The sequence shown here is derived from an EMBL/GenBank/DDBJ whole genome shotgun (WGS) entry which is preliminary data.</text>
</comment>
<name>A0AAD8U329_LOLMU</name>
<dbReference type="PANTHER" id="PTHR11439">
    <property type="entry name" value="GAG-POL-RELATED RETROTRANSPOSON"/>
    <property type="match status" value="1"/>
</dbReference>
<dbReference type="AlphaFoldDB" id="A0AAD8U329"/>
<evidence type="ECO:0008006" key="4">
    <source>
        <dbReference type="Google" id="ProtNLM"/>
    </source>
</evidence>
<dbReference type="Gene3D" id="3.30.420.10">
    <property type="entry name" value="Ribonuclease H-like superfamily/Ribonuclease H"/>
    <property type="match status" value="1"/>
</dbReference>
<reference evidence="2" key="1">
    <citation type="submission" date="2023-07" db="EMBL/GenBank/DDBJ databases">
        <title>A chromosome-level genome assembly of Lolium multiflorum.</title>
        <authorList>
            <person name="Chen Y."/>
            <person name="Copetti D."/>
            <person name="Kolliker R."/>
            <person name="Studer B."/>
        </authorList>
    </citation>
    <scope>NUCLEOTIDE SEQUENCE</scope>
    <source>
        <strain evidence="2">02402/16</strain>
        <tissue evidence="2">Leaf</tissue>
    </source>
</reference>
<dbReference type="Proteomes" id="UP001231189">
    <property type="component" value="Unassembled WGS sequence"/>
</dbReference>
<protein>
    <recommendedName>
        <fullName evidence="4">Retrotransposon protein</fullName>
    </recommendedName>
</protein>
<proteinExistence type="predicted"/>
<organism evidence="2 3">
    <name type="scientific">Lolium multiflorum</name>
    <name type="common">Italian ryegrass</name>
    <name type="synonym">Lolium perenne subsp. multiflorum</name>
    <dbReference type="NCBI Taxonomy" id="4521"/>
    <lineage>
        <taxon>Eukaryota</taxon>
        <taxon>Viridiplantae</taxon>
        <taxon>Streptophyta</taxon>
        <taxon>Embryophyta</taxon>
        <taxon>Tracheophyta</taxon>
        <taxon>Spermatophyta</taxon>
        <taxon>Magnoliopsida</taxon>
        <taxon>Liliopsida</taxon>
        <taxon>Poales</taxon>
        <taxon>Poaceae</taxon>
        <taxon>BOP clade</taxon>
        <taxon>Pooideae</taxon>
        <taxon>Poodae</taxon>
        <taxon>Poeae</taxon>
        <taxon>Poeae Chloroplast Group 2 (Poeae type)</taxon>
        <taxon>Loliodinae</taxon>
        <taxon>Loliinae</taxon>
        <taxon>Lolium</taxon>
    </lineage>
</organism>
<sequence>MNPLSGRVPEAISESLEMGFAAASRNVFRIVALGTGGFATETLSRRKGNAGATRGAQGVGRAAGHRPRRLSPGCLVAPLRYLFGLLEASCKNRTLGESFVQFREYFLTRISETKNSRKQQLALRHLVNRSTRVRATPDWYDPALNVKIVDNNDDDPATYEEAMMSPDSNKWQEAMKSEMGSMYDNQVWTLVDLPDSRKAVENKWIFKRKTDANGDQELAVTSYTDASWNTDPDDSKSQSGYVFILNGAAVSWRSAKQSVVAKSSTESEYIAASEASSEAIWMKCFITELGVVPSALDPMTIYCDNMGAIANAQEPRSHKKLKHIKLRFHSIREYVEDGDIKICKVHTDLNVADPLTKALPRAKHDLHQNAMGVRYITM</sequence>
<keyword evidence="3" id="KW-1185">Reference proteome</keyword>
<evidence type="ECO:0000313" key="2">
    <source>
        <dbReference type="EMBL" id="KAK1697777.1"/>
    </source>
</evidence>
<evidence type="ECO:0000256" key="1">
    <source>
        <dbReference type="SAM" id="MobiDB-lite"/>
    </source>
</evidence>
<evidence type="ECO:0000313" key="3">
    <source>
        <dbReference type="Proteomes" id="UP001231189"/>
    </source>
</evidence>
<dbReference type="InterPro" id="IPR036397">
    <property type="entry name" value="RNaseH_sf"/>
</dbReference>
<dbReference type="CDD" id="cd09272">
    <property type="entry name" value="RNase_HI_RT_Ty1"/>
    <property type="match status" value="1"/>
</dbReference>
<dbReference type="EMBL" id="JAUUTY010000001">
    <property type="protein sequence ID" value="KAK1697777.1"/>
    <property type="molecule type" value="Genomic_DNA"/>
</dbReference>
<accession>A0AAD8U329</accession>